<feature type="transmembrane region" description="Helical" evidence="5">
    <location>
        <begin position="119"/>
        <end position="138"/>
    </location>
</feature>
<evidence type="ECO:0000256" key="2">
    <source>
        <dbReference type="ARBA" id="ARBA00022692"/>
    </source>
</evidence>
<feature type="transmembrane region" description="Helical" evidence="5">
    <location>
        <begin position="77"/>
        <end position="99"/>
    </location>
</feature>
<dbReference type="RefSeq" id="WP_158946971.1">
    <property type="nucleotide sequence ID" value="NZ_CP046400.1"/>
</dbReference>
<evidence type="ECO:0000259" key="6">
    <source>
        <dbReference type="Pfam" id="PF07291"/>
    </source>
</evidence>
<dbReference type="EMBL" id="CP046400">
    <property type="protein sequence ID" value="QGY39746.1"/>
    <property type="molecule type" value="Genomic_DNA"/>
</dbReference>
<gene>
    <name evidence="7" type="ORF">GM415_06305</name>
</gene>
<dbReference type="InterPro" id="IPR009908">
    <property type="entry name" value="Methylamine_util_MauE"/>
</dbReference>
<sequence>MLKILDSKLVYRAIGLIVGGVFVFAGISKAGHPDALAATIDGYGLVSWGMATVIARVLPVVEIVSGLALMFDLRGGLGTIVAQLLGFIGVLAYGIHLGLDVDCGCFGPGDPAAAESHDLMPTLIRDVGLLAACLFLYWQRYAAGFAARVPNLSNLFRRTE</sequence>
<evidence type="ECO:0000256" key="1">
    <source>
        <dbReference type="ARBA" id="ARBA00004141"/>
    </source>
</evidence>
<feature type="transmembrane region" description="Helical" evidence="5">
    <location>
        <begin position="9"/>
        <end position="28"/>
    </location>
</feature>
<dbReference type="GO" id="GO:0030416">
    <property type="term" value="P:methylamine metabolic process"/>
    <property type="evidence" value="ECO:0007669"/>
    <property type="project" value="InterPro"/>
</dbReference>
<dbReference type="Pfam" id="PF07291">
    <property type="entry name" value="MauE"/>
    <property type="match status" value="1"/>
</dbReference>
<proteinExistence type="predicted"/>
<comment type="subcellular location">
    <subcellularLocation>
        <location evidence="1">Membrane</location>
        <topology evidence="1">Multi-pass membrane protein</topology>
    </subcellularLocation>
</comment>
<feature type="domain" description="Methylamine utilisation protein MauE" evidence="6">
    <location>
        <begin position="9"/>
        <end position="138"/>
    </location>
</feature>
<protein>
    <submittedName>
        <fullName evidence="7">DoxX family protein</fullName>
    </submittedName>
</protein>
<dbReference type="KEGG" id="psel:GM415_06305"/>
<evidence type="ECO:0000256" key="3">
    <source>
        <dbReference type="ARBA" id="ARBA00022989"/>
    </source>
</evidence>
<name>A0A6I6JAF7_9BACT</name>
<dbReference type="GO" id="GO:0016020">
    <property type="term" value="C:membrane"/>
    <property type="evidence" value="ECO:0007669"/>
    <property type="project" value="UniProtKB-SubCell"/>
</dbReference>
<accession>A0A6I6JAF7</accession>
<keyword evidence="3 5" id="KW-1133">Transmembrane helix</keyword>
<keyword evidence="8" id="KW-1185">Reference proteome</keyword>
<reference evidence="7 8" key="1">
    <citation type="submission" date="2019-11" db="EMBL/GenBank/DDBJ databases">
        <authorList>
            <person name="Zheng R.K."/>
            <person name="Sun C.M."/>
        </authorList>
    </citation>
    <scope>NUCLEOTIDE SEQUENCE [LARGE SCALE GENOMIC DNA]</scope>
    <source>
        <strain evidence="7 8">SRB007</strain>
    </source>
</reference>
<feature type="transmembrane region" description="Helical" evidence="5">
    <location>
        <begin position="48"/>
        <end position="70"/>
    </location>
</feature>
<dbReference type="UniPathway" id="UPA00895"/>
<organism evidence="7 8">
    <name type="scientific">Pseudodesulfovibrio cashew</name>
    <dbReference type="NCBI Taxonomy" id="2678688"/>
    <lineage>
        <taxon>Bacteria</taxon>
        <taxon>Pseudomonadati</taxon>
        <taxon>Thermodesulfobacteriota</taxon>
        <taxon>Desulfovibrionia</taxon>
        <taxon>Desulfovibrionales</taxon>
        <taxon>Desulfovibrionaceae</taxon>
    </lineage>
</organism>
<dbReference type="AlphaFoldDB" id="A0A6I6JAF7"/>
<dbReference type="Proteomes" id="UP000428328">
    <property type="component" value="Chromosome"/>
</dbReference>
<evidence type="ECO:0000313" key="7">
    <source>
        <dbReference type="EMBL" id="QGY39746.1"/>
    </source>
</evidence>
<evidence type="ECO:0000256" key="5">
    <source>
        <dbReference type="SAM" id="Phobius"/>
    </source>
</evidence>
<evidence type="ECO:0000256" key="4">
    <source>
        <dbReference type="ARBA" id="ARBA00023136"/>
    </source>
</evidence>
<keyword evidence="4 5" id="KW-0472">Membrane</keyword>
<keyword evidence="2 5" id="KW-0812">Transmembrane</keyword>
<evidence type="ECO:0000313" key="8">
    <source>
        <dbReference type="Proteomes" id="UP000428328"/>
    </source>
</evidence>